<reference evidence="3" key="3">
    <citation type="submission" date="2025-09" db="UniProtKB">
        <authorList>
            <consortium name="Ensembl"/>
        </authorList>
    </citation>
    <scope>IDENTIFICATION</scope>
    <source>
        <strain evidence="3">Brown Norway</strain>
    </source>
</reference>
<dbReference type="GO" id="GO:0005770">
    <property type="term" value="C:late endosome"/>
    <property type="evidence" value="ECO:0007669"/>
    <property type="project" value="Ensembl"/>
</dbReference>
<feature type="compositionally biased region" description="Low complexity" evidence="1">
    <location>
        <begin position="109"/>
        <end position="119"/>
    </location>
</feature>
<feature type="compositionally biased region" description="Basic and acidic residues" evidence="1">
    <location>
        <begin position="215"/>
        <end position="226"/>
    </location>
</feature>
<feature type="transmembrane region" description="Helical" evidence="2">
    <location>
        <begin position="254"/>
        <end position="275"/>
    </location>
</feature>
<evidence type="ECO:0000256" key="2">
    <source>
        <dbReference type="SAM" id="Phobius"/>
    </source>
</evidence>
<proteinExistence type="predicted"/>
<keyword evidence="4" id="KW-1185">Reference proteome</keyword>
<organism evidence="3 4">
    <name type="scientific">Rattus norvegicus</name>
    <name type="common">Rat</name>
    <dbReference type="NCBI Taxonomy" id="10116"/>
    <lineage>
        <taxon>Eukaryota</taxon>
        <taxon>Metazoa</taxon>
        <taxon>Chordata</taxon>
        <taxon>Craniata</taxon>
        <taxon>Vertebrata</taxon>
        <taxon>Euteleostomi</taxon>
        <taxon>Mammalia</taxon>
        <taxon>Eutheria</taxon>
        <taxon>Euarchontoglires</taxon>
        <taxon>Glires</taxon>
        <taxon>Rodentia</taxon>
        <taxon>Myomorpha</taxon>
        <taxon>Muroidea</taxon>
        <taxon>Muridae</taxon>
        <taxon>Murinae</taxon>
        <taxon>Rattus</taxon>
    </lineage>
</organism>
<dbReference type="GO" id="GO:0005829">
    <property type="term" value="C:cytosol"/>
    <property type="evidence" value="ECO:0007669"/>
    <property type="project" value="Ensembl"/>
</dbReference>
<keyword evidence="2" id="KW-0812">Transmembrane</keyword>
<dbReference type="Proteomes" id="UP000002494">
    <property type="component" value="Chromosome 14"/>
</dbReference>
<feature type="compositionally biased region" description="Low complexity" evidence="1">
    <location>
        <begin position="155"/>
        <end position="184"/>
    </location>
</feature>
<evidence type="ECO:0000313" key="3">
    <source>
        <dbReference type="Ensembl" id="ENSRNOP00000089519.2"/>
    </source>
</evidence>
<feature type="region of interest" description="Disordered" evidence="1">
    <location>
        <begin position="82"/>
        <end position="229"/>
    </location>
</feature>
<sequence length="305" mass="31731">MIADRILAQLSPERPHPAADGNRGLRVQGSPTPTLLPVSLTTKSTAPMATWTTSAQHTAMATTPVASATHNASVLRTTAASLTSQLPTHPREEAVTSPPLKREVNSTDSSPAGFSSNSSGIHLAPTPEEHSLGSPETSVPATGSQSPTLLFSQGPTSASTSPATSPSEPLSASVTSNHSSTVNNIQPTGAPMAPASPTEEHSSSHTPTSHVTEPVPKEKSPQDTEPGKVICESETTTPFLIMQEVENALSSGSIAAITVTVIAVVLLVFGAAAYLKIRHSSYGRLLDDHDYGSWGNYNNPLYDDS</sequence>
<dbReference type="OMA" id="RIHHVCT"/>
<feature type="compositionally biased region" description="Low complexity" evidence="1">
    <location>
        <begin position="204"/>
        <end position="214"/>
    </location>
</feature>
<accession>A0A8I6AC40</accession>
<reference evidence="3" key="1">
    <citation type="submission" date="2024-01" db="EMBL/GenBank/DDBJ databases">
        <title>GRCr8: a new rat reference genome assembly contstructed from accurate long reads and long range scaffolding.</title>
        <authorList>
            <person name="Doris P.A."/>
            <person name="Kalbfleisch T."/>
            <person name="Li K."/>
            <person name="Howe K."/>
            <person name="Wood J."/>
        </authorList>
    </citation>
    <scope>NUCLEOTIDE SEQUENCE [LARGE SCALE GENOMIC DNA]</scope>
    <source>
        <strain evidence="3">Brown Norway</strain>
    </source>
</reference>
<keyword evidence="2" id="KW-0472">Membrane</keyword>
<dbReference type="PANTHER" id="PTHR35453:SF1">
    <property type="entry name" value="PROSTATE ANDROGEN-REGULATED MUCIN-LIKE PROTEIN 1"/>
    <property type="match status" value="1"/>
</dbReference>
<feature type="region of interest" description="Disordered" evidence="1">
    <location>
        <begin position="1"/>
        <end position="36"/>
    </location>
</feature>
<feature type="compositionally biased region" description="Basic and acidic residues" evidence="1">
    <location>
        <begin position="89"/>
        <end position="105"/>
    </location>
</feature>
<feature type="compositionally biased region" description="Polar residues" evidence="1">
    <location>
        <begin position="134"/>
        <end position="154"/>
    </location>
</feature>
<name>A0A8I6AC40_RAT</name>
<evidence type="ECO:0000313" key="4">
    <source>
        <dbReference type="Proteomes" id="UP000002494"/>
    </source>
</evidence>
<protein>
    <submittedName>
        <fullName evidence="3">Prostate androgen-regulated mucin-like protein 1</fullName>
    </submittedName>
</protein>
<reference evidence="3" key="2">
    <citation type="submission" date="2025-08" db="UniProtKB">
        <authorList>
            <consortium name="Ensembl"/>
        </authorList>
    </citation>
    <scope>IDENTIFICATION</scope>
    <source>
        <strain evidence="3">Brown Norway</strain>
    </source>
</reference>
<dbReference type="RGD" id="708342">
    <property type="gene designation" value="Parm1"/>
</dbReference>
<dbReference type="GO" id="GO:0005654">
    <property type="term" value="C:nucleoplasm"/>
    <property type="evidence" value="ECO:0007669"/>
    <property type="project" value="Ensembl"/>
</dbReference>
<evidence type="ECO:0000313" key="5">
    <source>
        <dbReference type="RGD" id="708342"/>
    </source>
</evidence>
<dbReference type="Pfam" id="PF17061">
    <property type="entry name" value="PARM"/>
    <property type="match status" value="1"/>
</dbReference>
<dbReference type="InterPro" id="IPR031431">
    <property type="entry name" value="PARM1"/>
</dbReference>
<keyword evidence="2" id="KW-1133">Transmembrane helix</keyword>
<dbReference type="GO" id="GO:0005794">
    <property type="term" value="C:Golgi apparatus"/>
    <property type="evidence" value="ECO:0007669"/>
    <property type="project" value="Ensembl"/>
</dbReference>
<dbReference type="PANTHER" id="PTHR35453">
    <property type="entry name" value="PROSTATE ANDROGEN-REGULATED MUCIN-LIKE PROTEIN 1"/>
    <property type="match status" value="1"/>
</dbReference>
<dbReference type="Ensembl" id="ENSRNOT00000104469.2">
    <property type="protein sequence ID" value="ENSRNOP00000089519.2"/>
    <property type="gene ID" value="ENSRNOG00000002579.9"/>
</dbReference>
<dbReference type="GO" id="GO:0005769">
    <property type="term" value="C:early endosome"/>
    <property type="evidence" value="ECO:0007669"/>
    <property type="project" value="Ensembl"/>
</dbReference>
<dbReference type="AlphaFoldDB" id="A0A8I6AC40"/>
<evidence type="ECO:0000256" key="1">
    <source>
        <dbReference type="SAM" id="MobiDB-lite"/>
    </source>
</evidence>
<gene>
    <name evidence="3 5" type="primary">Parm1</name>
</gene>
<dbReference type="GO" id="GO:0005886">
    <property type="term" value="C:plasma membrane"/>
    <property type="evidence" value="ECO:0007669"/>
    <property type="project" value="Ensembl"/>
</dbReference>
<dbReference type="GeneTree" id="ENSGT00390000014545"/>